<dbReference type="SUPFAM" id="SSF48208">
    <property type="entry name" value="Six-hairpin glycosidases"/>
    <property type="match status" value="1"/>
</dbReference>
<organism evidence="3 4">
    <name type="scientific">Bimuria novae-zelandiae CBS 107.79</name>
    <dbReference type="NCBI Taxonomy" id="1447943"/>
    <lineage>
        <taxon>Eukaryota</taxon>
        <taxon>Fungi</taxon>
        <taxon>Dikarya</taxon>
        <taxon>Ascomycota</taxon>
        <taxon>Pezizomycotina</taxon>
        <taxon>Dothideomycetes</taxon>
        <taxon>Pleosporomycetidae</taxon>
        <taxon>Pleosporales</taxon>
        <taxon>Massarineae</taxon>
        <taxon>Didymosphaeriaceae</taxon>
        <taxon>Bimuria</taxon>
    </lineage>
</organism>
<dbReference type="OrthoDB" id="2317065at2759"/>
<sequence length="413" mass="46949">GSASWITSLYSQSAVAKIWGVALRGLAMRRPPTRYPEYTKPGVAPYEYTSLDFWTSGFFPGSLYLVYERARRWDNHIPYMPQLSLLKMRHACEWWTANLHSQAGRTDTHDLGFMVMPWAHLGWELDGDRQCYQSMVAAAYALASRFDRKIGAIRSWDTCVTKRYRFTEPRDAFLVIIDSMMNLNLLFYVAELVQNPALAEIAKTHATTLLDSHIRPDDSTYHVVDFDQTSAKIKQRFTNQGFSDDSCWARGQAWGIAGYAQTFAWTKEPRFLDASKRLADYFMSRLPKDGVPYWDFDAPKPGPRDTSAALVAAYGMLLLYKSAPNESSQYLNAAIRVIDAVVNMALAPEARLAPSENQDQEDRVELGGSDTIVLRATINNYEFAPRRWADHGLVYADYYFLLVGNLMLEMGLV</sequence>
<dbReference type="InterPro" id="IPR012341">
    <property type="entry name" value="6hp_glycosidase-like_sf"/>
</dbReference>
<dbReference type="Gene3D" id="1.50.10.10">
    <property type="match status" value="1"/>
</dbReference>
<evidence type="ECO:0000313" key="4">
    <source>
        <dbReference type="Proteomes" id="UP000800036"/>
    </source>
</evidence>
<dbReference type="PANTHER" id="PTHR36845">
    <property type="entry name" value="HYDROLASE, PUTATIVE (AFU_ORTHOLOGUE AFUA_7G05090)-RELATED"/>
    <property type="match status" value="1"/>
</dbReference>
<dbReference type="AlphaFoldDB" id="A0A6A5UXY7"/>
<evidence type="ECO:0000313" key="3">
    <source>
        <dbReference type="EMBL" id="KAF1970023.1"/>
    </source>
</evidence>
<feature type="non-terminal residue" evidence="3">
    <location>
        <position position="1"/>
    </location>
</feature>
<proteinExistence type="inferred from homology"/>
<gene>
    <name evidence="3" type="ORF">BU23DRAFT_379915</name>
</gene>
<reference evidence="3" key="1">
    <citation type="journal article" date="2020" name="Stud. Mycol.">
        <title>101 Dothideomycetes genomes: a test case for predicting lifestyles and emergence of pathogens.</title>
        <authorList>
            <person name="Haridas S."/>
            <person name="Albert R."/>
            <person name="Binder M."/>
            <person name="Bloem J."/>
            <person name="Labutti K."/>
            <person name="Salamov A."/>
            <person name="Andreopoulos B."/>
            <person name="Baker S."/>
            <person name="Barry K."/>
            <person name="Bills G."/>
            <person name="Bluhm B."/>
            <person name="Cannon C."/>
            <person name="Castanera R."/>
            <person name="Culley D."/>
            <person name="Daum C."/>
            <person name="Ezra D."/>
            <person name="Gonzalez J."/>
            <person name="Henrissat B."/>
            <person name="Kuo A."/>
            <person name="Liang C."/>
            <person name="Lipzen A."/>
            <person name="Lutzoni F."/>
            <person name="Magnuson J."/>
            <person name="Mondo S."/>
            <person name="Nolan M."/>
            <person name="Ohm R."/>
            <person name="Pangilinan J."/>
            <person name="Park H.-J."/>
            <person name="Ramirez L."/>
            <person name="Alfaro M."/>
            <person name="Sun H."/>
            <person name="Tritt A."/>
            <person name="Yoshinaga Y."/>
            <person name="Zwiers L.-H."/>
            <person name="Turgeon B."/>
            <person name="Goodwin S."/>
            <person name="Spatafora J."/>
            <person name="Crous P."/>
            <person name="Grigoriev I."/>
        </authorList>
    </citation>
    <scope>NUCLEOTIDE SEQUENCE</scope>
    <source>
        <strain evidence="3">CBS 107.79</strain>
    </source>
</reference>
<accession>A0A6A5UXY7</accession>
<protein>
    <submittedName>
        <fullName evidence="3">Six-hairpin glycosidase</fullName>
    </submittedName>
</protein>
<dbReference type="EMBL" id="ML976704">
    <property type="protein sequence ID" value="KAF1970023.1"/>
    <property type="molecule type" value="Genomic_DNA"/>
</dbReference>
<dbReference type="InterPro" id="IPR008928">
    <property type="entry name" value="6-hairpin_glycosidase_sf"/>
</dbReference>
<dbReference type="PANTHER" id="PTHR36845:SF1">
    <property type="entry name" value="HYDROLASE, PUTATIVE (AFU_ORTHOLOGUE AFUA_7G05090)-RELATED"/>
    <property type="match status" value="1"/>
</dbReference>
<keyword evidence="1" id="KW-0378">Hydrolase</keyword>
<evidence type="ECO:0000256" key="2">
    <source>
        <dbReference type="ARBA" id="ARBA00038358"/>
    </source>
</evidence>
<dbReference type="GO" id="GO:0052757">
    <property type="term" value="F:chondroitin hydrolase activity"/>
    <property type="evidence" value="ECO:0007669"/>
    <property type="project" value="TreeGrafter"/>
</dbReference>
<name>A0A6A5UXY7_9PLEO</name>
<dbReference type="GO" id="GO:0000272">
    <property type="term" value="P:polysaccharide catabolic process"/>
    <property type="evidence" value="ECO:0007669"/>
    <property type="project" value="TreeGrafter"/>
</dbReference>
<dbReference type="Proteomes" id="UP000800036">
    <property type="component" value="Unassembled WGS sequence"/>
</dbReference>
<keyword evidence="4" id="KW-1185">Reference proteome</keyword>
<dbReference type="InterPro" id="IPR052369">
    <property type="entry name" value="UG_Glycosaminoglycan_Hydrolase"/>
</dbReference>
<evidence type="ECO:0000256" key="1">
    <source>
        <dbReference type="ARBA" id="ARBA00022801"/>
    </source>
</evidence>
<keyword evidence="3" id="KW-0326">Glycosidase</keyword>
<comment type="similarity">
    <text evidence="2">Belongs to the glycosyl hydrolase 88 family.</text>
</comment>
<feature type="non-terminal residue" evidence="3">
    <location>
        <position position="413"/>
    </location>
</feature>